<dbReference type="Proteomes" id="UP000325286">
    <property type="component" value="Chromosome"/>
</dbReference>
<keyword evidence="9 14" id="KW-0862">Zinc</keyword>
<dbReference type="Pfam" id="PF02163">
    <property type="entry name" value="Peptidase_M50"/>
    <property type="match status" value="2"/>
</dbReference>
<feature type="binding site" evidence="16">
    <location>
        <position position="159"/>
    </location>
    <ligand>
        <name>Zn(2+)</name>
        <dbReference type="ChEBI" id="CHEBI:29105"/>
        <note>catalytic</note>
    </ligand>
</feature>
<dbReference type="GO" id="GO:0046872">
    <property type="term" value="F:metal ion binding"/>
    <property type="evidence" value="ECO:0007669"/>
    <property type="project" value="UniProtKB-UniRule"/>
</dbReference>
<keyword evidence="6 14" id="KW-0479">Metal-binding</keyword>
<dbReference type="GO" id="GO:0005886">
    <property type="term" value="C:plasma membrane"/>
    <property type="evidence" value="ECO:0007669"/>
    <property type="project" value="UniProtKB-SubCell"/>
</dbReference>
<evidence type="ECO:0000256" key="11">
    <source>
        <dbReference type="ARBA" id="ARBA00023049"/>
    </source>
</evidence>
<comment type="subcellular location">
    <subcellularLocation>
        <location evidence="1">Cell membrane</location>
        <topology evidence="1">Multi-pass membrane protein</topology>
    </subcellularLocation>
</comment>
<evidence type="ECO:0000256" key="15">
    <source>
        <dbReference type="PIRSR" id="PIRSR006404-1"/>
    </source>
</evidence>
<evidence type="ECO:0000313" key="19">
    <source>
        <dbReference type="Proteomes" id="UP000325286"/>
    </source>
</evidence>
<sequence length="330" mass="34799">MLGSWNLGKFAGIEVRIHWTFLLLPMWIYFSSLVAGSGAAAASVAVLLILAIFGCVVLHEYGHALTARLFGIPTKDITLLPIGGVARLERMPRSPLQELAIAVAGPAVNVVIAFALFVGLALPAVGALLPAAVVGFLSKLAWVNVALVVFNMLPAFPMDGGRVLRASLALFMPYATATRAAARVGQIAAIGFAILGLFNGNPMLVLLAAFVFLAAKGEAMMVAREQGAEAATGSDAYRPQSDPRAAYQPPAPMRSLPVVSAAWNARNVLGWLSSDSIDEFLVSSRGVVIAIVRKSDLADVVRSGMGTLSMERLLSNRSLPFHDVRRGAPA</sequence>
<evidence type="ECO:0000256" key="5">
    <source>
        <dbReference type="ARBA" id="ARBA00022692"/>
    </source>
</evidence>
<feature type="binding site" evidence="16">
    <location>
        <position position="59"/>
    </location>
    <ligand>
        <name>Zn(2+)</name>
        <dbReference type="ChEBI" id="CHEBI:29105"/>
        <note>catalytic</note>
    </ligand>
</feature>
<feature type="domain" description="Peptidase M50" evidence="17">
    <location>
        <begin position="129"/>
        <end position="187"/>
    </location>
</feature>
<keyword evidence="3" id="KW-1003">Cell membrane</keyword>
<comment type="caution">
    <text evidence="14">Lacks conserved residue(s) required for the propagation of feature annotation.</text>
</comment>
<dbReference type="PANTHER" id="PTHR39188:SF3">
    <property type="entry name" value="STAGE IV SPORULATION PROTEIN FB"/>
    <property type="match status" value="1"/>
</dbReference>
<dbReference type="InterPro" id="IPR016483">
    <property type="entry name" value="UCP006404_Pept_M50_CBS"/>
</dbReference>
<dbReference type="PIRSF" id="PIRSF006404">
    <property type="entry name" value="UCP006404_Pept_M50_CBS"/>
    <property type="match status" value="1"/>
</dbReference>
<dbReference type="RefSeq" id="WP_068137560.1">
    <property type="nucleotide sequence ID" value="NZ_CP042914.1"/>
</dbReference>
<dbReference type="CDD" id="cd06164">
    <property type="entry name" value="S2P-M50_SpoIVFB_CBS"/>
    <property type="match status" value="1"/>
</dbReference>
<feature type="transmembrane region" description="Helical" evidence="14">
    <location>
        <begin position="188"/>
        <end position="215"/>
    </location>
</feature>
<dbReference type="GO" id="GO:0006508">
    <property type="term" value="P:proteolysis"/>
    <property type="evidence" value="ECO:0007669"/>
    <property type="project" value="UniProtKB-KW"/>
</dbReference>
<keyword evidence="10 14" id="KW-1133">Transmembrane helix</keyword>
<dbReference type="InterPro" id="IPR008915">
    <property type="entry name" value="Peptidase_M50"/>
</dbReference>
<evidence type="ECO:0000256" key="2">
    <source>
        <dbReference type="ARBA" id="ARBA00007931"/>
    </source>
</evidence>
<gene>
    <name evidence="18" type="primary">rip3_2</name>
    <name evidence="18" type="ORF">UC8_51290</name>
</gene>
<feature type="transmembrane region" description="Helical" evidence="14">
    <location>
        <begin position="27"/>
        <end position="58"/>
    </location>
</feature>
<keyword evidence="5 14" id="KW-0812">Transmembrane</keyword>
<evidence type="ECO:0000256" key="16">
    <source>
        <dbReference type="PIRSR" id="PIRSR006404-2"/>
    </source>
</evidence>
<evidence type="ECO:0000256" key="4">
    <source>
        <dbReference type="ARBA" id="ARBA00022670"/>
    </source>
</evidence>
<evidence type="ECO:0000256" key="13">
    <source>
        <dbReference type="ARBA" id="ARBA00023136"/>
    </source>
</evidence>
<name>A0A5B9R039_9BACT</name>
<feature type="transmembrane region" description="Helical" evidence="14">
    <location>
        <begin position="128"/>
        <end position="151"/>
    </location>
</feature>
<keyword evidence="4 14" id="KW-0645">Protease</keyword>
<feature type="active site" evidence="15">
    <location>
        <position position="60"/>
    </location>
</feature>
<keyword evidence="7" id="KW-0677">Repeat</keyword>
<proteinExistence type="inferred from homology"/>
<dbReference type="EMBL" id="CP042914">
    <property type="protein sequence ID" value="QEG43085.1"/>
    <property type="molecule type" value="Genomic_DNA"/>
</dbReference>
<reference evidence="18 19" key="1">
    <citation type="submission" date="2019-08" db="EMBL/GenBank/DDBJ databases">
        <title>Deep-cultivation of Planctomycetes and their phenomic and genomic characterization uncovers novel biology.</title>
        <authorList>
            <person name="Wiegand S."/>
            <person name="Jogler M."/>
            <person name="Boedeker C."/>
            <person name="Pinto D."/>
            <person name="Vollmers J."/>
            <person name="Rivas-Marin E."/>
            <person name="Kohn T."/>
            <person name="Peeters S.H."/>
            <person name="Heuer A."/>
            <person name="Rast P."/>
            <person name="Oberbeckmann S."/>
            <person name="Bunk B."/>
            <person name="Jeske O."/>
            <person name="Meyerdierks A."/>
            <person name="Storesund J.E."/>
            <person name="Kallscheuer N."/>
            <person name="Luecker S."/>
            <person name="Lage O.M."/>
            <person name="Pohl T."/>
            <person name="Merkel B.J."/>
            <person name="Hornburger P."/>
            <person name="Mueller R.-W."/>
            <person name="Bruemmer F."/>
            <person name="Labrenz M."/>
            <person name="Spormann A.M."/>
            <person name="Op den Camp H."/>
            <person name="Overmann J."/>
            <person name="Amann R."/>
            <person name="Jetten M.S.M."/>
            <person name="Mascher T."/>
            <person name="Medema M.H."/>
            <person name="Devos D.P."/>
            <person name="Kaster A.-K."/>
            <person name="Ovreas L."/>
            <person name="Rohde M."/>
            <person name="Galperin M.Y."/>
            <person name="Jogler C."/>
        </authorList>
    </citation>
    <scope>NUCLEOTIDE SEQUENCE [LARGE SCALE GENOMIC DNA]</scope>
    <source>
        <strain evidence="18 19">UC8</strain>
    </source>
</reference>
<evidence type="ECO:0000256" key="7">
    <source>
        <dbReference type="ARBA" id="ARBA00022737"/>
    </source>
</evidence>
<evidence type="ECO:0000256" key="14">
    <source>
        <dbReference type="PIRNR" id="PIRNR006404"/>
    </source>
</evidence>
<keyword evidence="12" id="KW-0129">CBS domain</keyword>
<evidence type="ECO:0000256" key="10">
    <source>
        <dbReference type="ARBA" id="ARBA00022989"/>
    </source>
</evidence>
<feature type="binding site" evidence="16">
    <location>
        <position position="63"/>
    </location>
    <ligand>
        <name>Zn(2+)</name>
        <dbReference type="ChEBI" id="CHEBI:29105"/>
        <note>catalytic</note>
    </ligand>
</feature>
<dbReference type="OrthoDB" id="9800627at2"/>
<keyword evidence="8 14" id="KW-0378">Hydrolase</keyword>
<dbReference type="KEGG" id="rul:UC8_51290"/>
<evidence type="ECO:0000256" key="8">
    <source>
        <dbReference type="ARBA" id="ARBA00022801"/>
    </source>
</evidence>
<evidence type="ECO:0000256" key="9">
    <source>
        <dbReference type="ARBA" id="ARBA00022833"/>
    </source>
</evidence>
<organism evidence="18 19">
    <name type="scientific">Roseimaritima ulvae</name>
    <dbReference type="NCBI Taxonomy" id="980254"/>
    <lineage>
        <taxon>Bacteria</taxon>
        <taxon>Pseudomonadati</taxon>
        <taxon>Planctomycetota</taxon>
        <taxon>Planctomycetia</taxon>
        <taxon>Pirellulales</taxon>
        <taxon>Pirellulaceae</taxon>
        <taxon>Roseimaritima</taxon>
    </lineage>
</organism>
<keyword evidence="19" id="KW-1185">Reference proteome</keyword>
<feature type="transmembrane region" description="Helical" evidence="14">
    <location>
        <begin position="99"/>
        <end position="122"/>
    </location>
</feature>
<evidence type="ECO:0000256" key="3">
    <source>
        <dbReference type="ARBA" id="ARBA00022475"/>
    </source>
</evidence>
<dbReference type="PANTHER" id="PTHR39188">
    <property type="entry name" value="MEMBRANE-ASSOCIATED ZINC METALLOPROTEASE M50B"/>
    <property type="match status" value="1"/>
</dbReference>
<dbReference type="GO" id="GO:0008237">
    <property type="term" value="F:metallopeptidase activity"/>
    <property type="evidence" value="ECO:0007669"/>
    <property type="project" value="UniProtKB-UniRule"/>
</dbReference>
<keyword evidence="13 14" id="KW-0472">Membrane</keyword>
<protein>
    <recommendedName>
        <fullName evidence="14">Zinc metalloprotease</fullName>
    </recommendedName>
</protein>
<keyword evidence="11 14" id="KW-0482">Metalloprotease</keyword>
<evidence type="ECO:0000259" key="17">
    <source>
        <dbReference type="Pfam" id="PF02163"/>
    </source>
</evidence>
<feature type="domain" description="Peptidase M50" evidence="17">
    <location>
        <begin position="48"/>
        <end position="120"/>
    </location>
</feature>
<evidence type="ECO:0000256" key="6">
    <source>
        <dbReference type="ARBA" id="ARBA00022723"/>
    </source>
</evidence>
<evidence type="ECO:0000313" key="18">
    <source>
        <dbReference type="EMBL" id="QEG43085.1"/>
    </source>
</evidence>
<dbReference type="AlphaFoldDB" id="A0A5B9R039"/>
<comment type="similarity">
    <text evidence="2 14">Belongs to the peptidase M50B family.</text>
</comment>
<accession>A0A5B9R039</accession>
<evidence type="ECO:0000256" key="12">
    <source>
        <dbReference type="ARBA" id="ARBA00023122"/>
    </source>
</evidence>
<evidence type="ECO:0000256" key="1">
    <source>
        <dbReference type="ARBA" id="ARBA00004651"/>
    </source>
</evidence>
<comment type="cofactor">
    <cofactor evidence="14 16">
        <name>Zn(2+)</name>
        <dbReference type="ChEBI" id="CHEBI:29105"/>
    </cofactor>
    <text evidence="14 16">Binds 1 zinc ion per subunit.</text>
</comment>